<evidence type="ECO:0000256" key="1">
    <source>
        <dbReference type="ARBA" id="ARBA00008072"/>
    </source>
</evidence>
<dbReference type="InterPro" id="IPR013154">
    <property type="entry name" value="ADH-like_N"/>
</dbReference>
<sequence length="353" mass="37733">MAPSQMKAIKVVSAGKAEIQEVPLPKLRDEYVLVKTTAVALNPTDWKHLDYLSQPGHTVGCDFVGTVEEIGKTANSNNAGGQTWKKGDRFAGVSHGVNNAEPEDGSFGEYVMAKGAVGMKVPGNVSDEEAATLGVGISTVGQGLYQSLKLPLPEGQKAGSGEWGLVYGGSTATGSLAIQFAKLSGCKVITTCSPRNFDLVKSLGAEEAFDYNDKDVSKKIRDYTSDSLTKVFDCISEGASPNISAEAISSSKGGVVTYLLPTKHDRADVENKMTLAYTIMGESFKFGPQPFEGKKEDLDFGSKFWEISRRLLEKGSVKVHPVQVEAGGLEGVFEGMKMLKEGKVSGKKLVYKI</sequence>
<dbReference type="GO" id="GO:0016651">
    <property type="term" value="F:oxidoreductase activity, acting on NAD(P)H"/>
    <property type="evidence" value="ECO:0007669"/>
    <property type="project" value="InterPro"/>
</dbReference>
<proteinExistence type="inferred from homology"/>
<dbReference type="Gene3D" id="3.90.180.10">
    <property type="entry name" value="Medium-chain alcohol dehydrogenases, catalytic domain"/>
    <property type="match status" value="1"/>
</dbReference>
<dbReference type="Pfam" id="PF00107">
    <property type="entry name" value="ADH_zinc_N"/>
    <property type="match status" value="1"/>
</dbReference>
<organism evidence="5 6">
    <name type="scientific">Recurvomyces mirabilis</name>
    <dbReference type="NCBI Taxonomy" id="574656"/>
    <lineage>
        <taxon>Eukaryota</taxon>
        <taxon>Fungi</taxon>
        <taxon>Dikarya</taxon>
        <taxon>Ascomycota</taxon>
        <taxon>Pezizomycotina</taxon>
        <taxon>Dothideomycetes</taxon>
        <taxon>Dothideomycetidae</taxon>
        <taxon>Mycosphaerellales</taxon>
        <taxon>Teratosphaeriaceae</taxon>
        <taxon>Recurvomyces</taxon>
    </lineage>
</organism>
<dbReference type="Gene3D" id="3.40.50.720">
    <property type="entry name" value="NAD(P)-binding Rossmann-like Domain"/>
    <property type="match status" value="1"/>
</dbReference>
<dbReference type="SUPFAM" id="SSF51735">
    <property type="entry name" value="NAD(P)-binding Rossmann-fold domains"/>
    <property type="match status" value="1"/>
</dbReference>
<dbReference type="InterPro" id="IPR047122">
    <property type="entry name" value="Trans-enoyl_RdTase-like"/>
</dbReference>
<dbReference type="EMBL" id="JAUTXT010000053">
    <property type="protein sequence ID" value="KAK3670644.1"/>
    <property type="molecule type" value="Genomic_DNA"/>
</dbReference>
<dbReference type="SUPFAM" id="SSF50129">
    <property type="entry name" value="GroES-like"/>
    <property type="match status" value="1"/>
</dbReference>
<evidence type="ECO:0000256" key="3">
    <source>
        <dbReference type="ARBA" id="ARBA00023002"/>
    </source>
</evidence>
<evidence type="ECO:0000256" key="2">
    <source>
        <dbReference type="ARBA" id="ARBA00011245"/>
    </source>
</evidence>
<evidence type="ECO:0000313" key="6">
    <source>
        <dbReference type="Proteomes" id="UP001274830"/>
    </source>
</evidence>
<dbReference type="InterPro" id="IPR011032">
    <property type="entry name" value="GroES-like_sf"/>
</dbReference>
<accession>A0AAE0WGI8</accession>
<dbReference type="SMART" id="SM00829">
    <property type="entry name" value="PKS_ER"/>
    <property type="match status" value="1"/>
</dbReference>
<dbReference type="CDD" id="cd08249">
    <property type="entry name" value="enoyl_reductase_like"/>
    <property type="match status" value="1"/>
</dbReference>
<name>A0AAE0WGI8_9PEZI</name>
<comment type="subunit">
    <text evidence="2">Monomer.</text>
</comment>
<keyword evidence="3" id="KW-0560">Oxidoreductase</keyword>
<comment type="caution">
    <text evidence="5">The sequence shown here is derived from an EMBL/GenBank/DDBJ whole genome shotgun (WGS) entry which is preliminary data.</text>
</comment>
<comment type="similarity">
    <text evidence="1">Belongs to the zinc-containing alcohol dehydrogenase family.</text>
</comment>
<feature type="domain" description="Enoyl reductase (ER)" evidence="4">
    <location>
        <begin position="15"/>
        <end position="350"/>
    </location>
</feature>
<dbReference type="InterPro" id="IPR036291">
    <property type="entry name" value="NAD(P)-bd_dom_sf"/>
</dbReference>
<reference evidence="5" key="1">
    <citation type="submission" date="2023-07" db="EMBL/GenBank/DDBJ databases">
        <title>Black Yeasts Isolated from many extreme environments.</title>
        <authorList>
            <person name="Coleine C."/>
            <person name="Stajich J.E."/>
            <person name="Selbmann L."/>
        </authorList>
    </citation>
    <scope>NUCLEOTIDE SEQUENCE</scope>
    <source>
        <strain evidence="5">CCFEE 5485</strain>
    </source>
</reference>
<dbReference type="Pfam" id="PF08240">
    <property type="entry name" value="ADH_N"/>
    <property type="match status" value="1"/>
</dbReference>
<dbReference type="PANTHER" id="PTHR45348:SF2">
    <property type="entry name" value="ZINC-TYPE ALCOHOL DEHYDROGENASE-LIKE PROTEIN C2E1P3.01"/>
    <property type="match status" value="1"/>
</dbReference>
<dbReference type="AlphaFoldDB" id="A0AAE0WGI8"/>
<evidence type="ECO:0000259" key="4">
    <source>
        <dbReference type="SMART" id="SM00829"/>
    </source>
</evidence>
<dbReference type="PANTHER" id="PTHR45348">
    <property type="entry name" value="HYPOTHETICAL OXIDOREDUCTASE (EUROFUNG)"/>
    <property type="match status" value="1"/>
</dbReference>
<keyword evidence="6" id="KW-1185">Reference proteome</keyword>
<gene>
    <name evidence="5" type="ORF">LTR78_009479</name>
</gene>
<protein>
    <recommendedName>
        <fullName evidence="4">Enoyl reductase (ER) domain-containing protein</fullName>
    </recommendedName>
</protein>
<dbReference type="Proteomes" id="UP001274830">
    <property type="component" value="Unassembled WGS sequence"/>
</dbReference>
<dbReference type="InterPro" id="IPR013149">
    <property type="entry name" value="ADH-like_C"/>
</dbReference>
<evidence type="ECO:0000313" key="5">
    <source>
        <dbReference type="EMBL" id="KAK3670644.1"/>
    </source>
</evidence>
<dbReference type="InterPro" id="IPR020843">
    <property type="entry name" value="ER"/>
</dbReference>